<dbReference type="GO" id="GO:0043041">
    <property type="term" value="P:amino acid activation for nonribosomal peptide biosynthetic process"/>
    <property type="evidence" value="ECO:0007669"/>
    <property type="project" value="TreeGrafter"/>
</dbReference>
<dbReference type="EMBL" id="AAOH01000001">
    <property type="protein sequence ID" value="EAR30017.1"/>
    <property type="molecule type" value="Genomic_DNA"/>
</dbReference>
<dbReference type="Pfam" id="PF00501">
    <property type="entry name" value="AMP-binding"/>
    <property type="match status" value="2"/>
</dbReference>
<dbReference type="Gene3D" id="3.30.300.30">
    <property type="match status" value="2"/>
</dbReference>
<proteinExistence type="predicted"/>
<feature type="domain" description="Carrier" evidence="4">
    <location>
        <begin position="1058"/>
        <end position="1134"/>
    </location>
</feature>
<evidence type="ECO:0000256" key="1">
    <source>
        <dbReference type="ARBA" id="ARBA00001957"/>
    </source>
</evidence>
<dbReference type="FunFam" id="3.30.300.30:FF:000015">
    <property type="entry name" value="Nonribosomal peptide synthase SidD"/>
    <property type="match status" value="2"/>
</dbReference>
<dbReference type="Gene3D" id="3.30.559.10">
    <property type="entry name" value="Chloramphenicol acetyltransferase-like domain"/>
    <property type="match status" value="2"/>
</dbReference>
<dbReference type="RefSeq" id="WP_009836318.1">
    <property type="nucleotide sequence ID" value="NZ_AAOH01000001.1"/>
</dbReference>
<dbReference type="InterPro" id="IPR036736">
    <property type="entry name" value="ACP-like_sf"/>
</dbReference>
<dbReference type="InterPro" id="IPR044894">
    <property type="entry name" value="TubC_N_sf"/>
</dbReference>
<sequence>MENIKQLLVELERAGIRLYLDSGTLKSKAKSGAITAEIAAKIKKNKAAIVDTLAQLTQVHTVSQVIPRADQTSYPISFAQQRLFTLDKLKGGSAEYHMPMAFKMSGDIEFSILERVFCEIITRHQVLRSVFHLSEAQLVQHLLDAQDFTIKYDQLDTCDEQQQTLQIANFIAQESEQIFDLEQDFMIKVSYLTLPQGTTKQGVLFINLHHIATDGWSMEILLREFFALYQAYSNDKSNPLGELPIQYSDFAKWQRDWLKDEVLESQLTYWQQQLNDLPAVHSLPLDYPRAEIKAYDGALVSRQLSSDMCAKLLVLAQKLSLTPFMLVHGALALVLSRNSNQHDIVIGTPVANRRQLELESLIGFFVNTLLLRLNTENQPLSHFFAQLRQVHLDAQSHQDLPFEKLVEVLKVPRSTAYSPLFQIMLTTNSEYGTRNLATELAGVTISPLYNEKILTKFDLDINATLSMQGGIIEWTYDLALFSQTHIELLADHLQTVLSFLADWDENQHCTTTSIPMLTDKECTQLNTYNAHQLHYEKSLCIHELFETQASAHPERIALECAGQVLTYEALNTKANQLAHYLRSEHNIGPESSVGLCVERSLDMIIAMLAILKAGGAYVPLDPNYPATRLAYLINDARLSVVLSQQDVVEKVPLSQATLVLLNGLLDESNSPFSLYPNSNLNRAETGINETNLAYLIYTSGSTGNPKGVMIEHRNTVAMLHWAKQAFNDHELEKVLASTSLNFDLSVFEIFLPICFGFQCVIVKNALALTEHSLDVSMINTVPSAMKALLEVGALPESLKVVNLAGEPLTAQQVNQIFAILPDVAVCNLYGPSEDTTYSTYARFTSHLNRVPDIGKVIANSQAYILGNAQQLLPIGTVGELYLGGSGVARGYLNLPELTAERFINNPYFEPNGVNSSPRLYRTGDLVRYRNDGSIEFIGRIDDQVKVRGFRIELGEIEHALNQLSEIATSLVIARKLPDGAQQLVAYIQPCLTCETVTNSDQNTLLSAIKDALSATIPSYMMPSQYVFLTQWPLTPNGKIDKNALPAPNGILVGQEYVAPNSDIEFLLTEIWGELLGLQAEQISTTANFFELGGHSLLIMQLLAKLQHHKLVCSAQQLFQAGSLAAMAQHISIAPHALDTFEVPDNLIPKECNYITPAMLPLVELSQEEIEQIANTVSGNMENIQDIYPLAPLQEGVLFVHTMNSKHDPYVTTASFEFDSDMALTEFVQQLEWLIERHDVLRTAILWRGRAQALQVVQRRAYLPVTRLDLSGSDLKSAFETYVAQGAHGFELETAPLIELVVTPTDEQGRIFALLKFHHLITDHVSLDILMSELSAPDLTQLPPPLPYREFIARSLHNTANLNVAEFFSEKLGDIDTPTLPFDLAHVASDGNDVVEYGDEVALTQSEDIRRLAKRHQCSPAALFHLAWAQVLSACCGRDDVVFGTVMSGRMNGMPGIERMMGMLINTLPLRLPLKNLQVTDALRLVNQELQALLPYEQVSLAQAQSYSGIGGNTPLFSAILNYRHQAQAPAQSSSMPEQASARLLSTRERTNYPFELSVNDQGEGHCFTLDFQIERRIEAKRIAVYMQTALNSLVTALLNDSNSPVTELTVLPHAERTQQLIDWQAASAIYPKKACIHEVFEQRVADTPDAIALSCNEQVLSYRQLNERANQVAHYLQDRHQIGANSRVGLCIGRSVEMIIGTLAILKAGAAYVPLDPQAPQSRLAYMLEDTAVSVILTAESQATALHFSDVPQICLDQHDALISQQSSNNLSRATGLSSESLAYVIYTSGSTGHPKGVMTPHRAVNRLVCSPNFMTLDKETVFLQCATIAFDAATLEIWGPLLNGGRCVLFPDELITLERLNAVLAAQQVTAMWLTSGLFTQWSTACQPGLALEYVLAGGDVLNPQAVKAVQQALPDVSVINGYGPTENTTFTCCYPIPRGQDLSAGVPIGQGVQGDVVLILSAQGSLVPAGVIGELCVGGDGLALGYLNQQAQTQQQFVANPYSRILGRAERLYKTGDLVRYTTDGLIEYVGRVDDQIKIRGFRVELGEIQRKLDGCENVASSLIIVKANESNDKKLVAYVELKQPLEPSQERGKALSLAEQLLTELPTYMIPAVFVFVQQWPLTTNGKVNRKALPEPDFSLMQACYVAPLNEFESRLVVIWSELLQIDSSVIGTTTNFFELGGHSLLVMKLLQRINNEFDIELQISDLYRCENIQQIAGFIESILAIHTQDVELEKREQENIEFEDFEL</sequence>
<dbReference type="InterPro" id="IPR000873">
    <property type="entry name" value="AMP-dep_synth/lig_dom"/>
</dbReference>
<evidence type="ECO:0000256" key="3">
    <source>
        <dbReference type="ARBA" id="ARBA00022553"/>
    </source>
</evidence>
<dbReference type="GO" id="GO:0005737">
    <property type="term" value="C:cytoplasm"/>
    <property type="evidence" value="ECO:0007669"/>
    <property type="project" value="TreeGrafter"/>
</dbReference>
<dbReference type="OrthoDB" id="9757559at2"/>
<dbReference type="InterPro" id="IPR025110">
    <property type="entry name" value="AMP-bd_C"/>
</dbReference>
<dbReference type="PANTHER" id="PTHR45527:SF1">
    <property type="entry name" value="FATTY ACID SYNTHASE"/>
    <property type="match status" value="1"/>
</dbReference>
<dbReference type="PROSITE" id="PS00012">
    <property type="entry name" value="PHOSPHOPANTETHEINE"/>
    <property type="match status" value="2"/>
</dbReference>
<dbReference type="CDD" id="cd19531">
    <property type="entry name" value="LCL_NRPS-like"/>
    <property type="match status" value="1"/>
</dbReference>
<dbReference type="InterPro" id="IPR009081">
    <property type="entry name" value="PP-bd_ACP"/>
</dbReference>
<comment type="cofactor">
    <cofactor evidence="1">
        <name>pantetheine 4'-phosphate</name>
        <dbReference type="ChEBI" id="CHEBI:47942"/>
    </cofactor>
</comment>
<comment type="caution">
    <text evidence="5">The sequence shown here is derived from an EMBL/GenBank/DDBJ whole genome shotgun (WGS) entry which is preliminary data.</text>
</comment>
<accession>A4C385</accession>
<evidence type="ECO:0000259" key="4">
    <source>
        <dbReference type="PROSITE" id="PS50075"/>
    </source>
</evidence>
<dbReference type="SUPFAM" id="SSF47336">
    <property type="entry name" value="ACP-like"/>
    <property type="match status" value="2"/>
</dbReference>
<dbReference type="Gene3D" id="1.10.10.1830">
    <property type="entry name" value="Non-ribosomal peptide synthase, adenylation domain"/>
    <property type="match status" value="1"/>
</dbReference>
<dbReference type="PANTHER" id="PTHR45527">
    <property type="entry name" value="NONRIBOSOMAL PEPTIDE SYNTHETASE"/>
    <property type="match status" value="1"/>
</dbReference>
<dbReference type="InterPro" id="IPR006162">
    <property type="entry name" value="Ppantetheine_attach_site"/>
</dbReference>
<feature type="domain" description="Carrier" evidence="4">
    <location>
        <begin position="2150"/>
        <end position="2227"/>
    </location>
</feature>
<dbReference type="NCBIfam" id="NF003417">
    <property type="entry name" value="PRK04813.1"/>
    <property type="match status" value="2"/>
</dbReference>
<dbReference type="InterPro" id="IPR020845">
    <property type="entry name" value="AMP-binding_CS"/>
</dbReference>
<reference evidence="5 6" key="1">
    <citation type="submission" date="2006-02" db="EMBL/GenBank/DDBJ databases">
        <authorList>
            <person name="Moran M.A."/>
            <person name="Kjelleberg S."/>
            <person name="Egan S."/>
            <person name="Saunders N."/>
            <person name="Thomas T."/>
            <person name="Ferriera S."/>
            <person name="Johnson J."/>
            <person name="Kravitz S."/>
            <person name="Halpern A."/>
            <person name="Remington K."/>
            <person name="Beeson K."/>
            <person name="Tran B."/>
            <person name="Rogers Y.-H."/>
            <person name="Friedman R."/>
            <person name="Venter J.C."/>
        </authorList>
    </citation>
    <scope>NUCLEOTIDE SEQUENCE [LARGE SCALE GENOMIC DNA]</scope>
    <source>
        <strain evidence="5 6">D2</strain>
    </source>
</reference>
<dbReference type="HOGENOM" id="CLU_000022_0_12_6"/>
<dbReference type="GO" id="GO:0044550">
    <property type="term" value="P:secondary metabolite biosynthetic process"/>
    <property type="evidence" value="ECO:0007669"/>
    <property type="project" value="TreeGrafter"/>
</dbReference>
<dbReference type="STRING" id="87626.PTD2_00571"/>
<dbReference type="InterPro" id="IPR023213">
    <property type="entry name" value="CAT-like_dom_sf"/>
</dbReference>
<dbReference type="Pfam" id="PF00668">
    <property type="entry name" value="Condensation"/>
    <property type="match status" value="2"/>
</dbReference>
<dbReference type="Gene3D" id="2.30.38.10">
    <property type="entry name" value="Luciferase, Domain 3"/>
    <property type="match status" value="2"/>
</dbReference>
<dbReference type="Gene3D" id="3.40.50.980">
    <property type="match status" value="4"/>
</dbReference>
<dbReference type="CDD" id="cd12117">
    <property type="entry name" value="A_NRPS_Srf_like"/>
    <property type="match status" value="1"/>
</dbReference>
<organism evidence="5 6">
    <name type="scientific">Pseudoalteromonas tunicata D2</name>
    <dbReference type="NCBI Taxonomy" id="87626"/>
    <lineage>
        <taxon>Bacteria</taxon>
        <taxon>Pseudomonadati</taxon>
        <taxon>Pseudomonadota</taxon>
        <taxon>Gammaproteobacteria</taxon>
        <taxon>Alteromonadales</taxon>
        <taxon>Pseudoalteromonadaceae</taxon>
        <taxon>Pseudoalteromonas</taxon>
    </lineage>
</organism>
<protein>
    <submittedName>
        <fullName evidence="5">Amino acid adenylation</fullName>
    </submittedName>
</protein>
<keyword evidence="6" id="KW-1185">Reference proteome</keyword>
<dbReference type="Pfam" id="PF13193">
    <property type="entry name" value="AMP-binding_C"/>
    <property type="match status" value="1"/>
</dbReference>
<dbReference type="SMART" id="SM00823">
    <property type="entry name" value="PKS_PP"/>
    <property type="match status" value="2"/>
</dbReference>
<dbReference type="Pfam" id="PF00550">
    <property type="entry name" value="PP-binding"/>
    <property type="match status" value="2"/>
</dbReference>
<dbReference type="NCBIfam" id="TIGR01733">
    <property type="entry name" value="AA-adenyl-dom"/>
    <property type="match status" value="2"/>
</dbReference>
<evidence type="ECO:0000313" key="5">
    <source>
        <dbReference type="EMBL" id="EAR30017.1"/>
    </source>
</evidence>
<dbReference type="InterPro" id="IPR045851">
    <property type="entry name" value="AMP-bd_C_sf"/>
</dbReference>
<keyword evidence="3" id="KW-0597">Phosphoprotein</keyword>
<dbReference type="PROSITE" id="PS00455">
    <property type="entry name" value="AMP_BINDING"/>
    <property type="match status" value="2"/>
</dbReference>
<dbReference type="GO" id="GO:0031177">
    <property type="term" value="F:phosphopantetheine binding"/>
    <property type="evidence" value="ECO:0007669"/>
    <property type="project" value="InterPro"/>
</dbReference>
<dbReference type="InterPro" id="IPR010071">
    <property type="entry name" value="AA_adenyl_dom"/>
</dbReference>
<dbReference type="Gene3D" id="3.30.559.30">
    <property type="entry name" value="Nonribosomal peptide synthetase, condensation domain"/>
    <property type="match status" value="2"/>
</dbReference>
<dbReference type="Pfam" id="PF18563">
    <property type="entry name" value="TubC_N"/>
    <property type="match status" value="1"/>
</dbReference>
<dbReference type="CDD" id="cd19544">
    <property type="entry name" value="E-C_NRPS"/>
    <property type="match status" value="1"/>
</dbReference>
<dbReference type="Proteomes" id="UP000006201">
    <property type="component" value="Unassembled WGS sequence"/>
</dbReference>
<dbReference type="InterPro" id="IPR001242">
    <property type="entry name" value="Condensation_dom"/>
</dbReference>
<evidence type="ECO:0000313" key="6">
    <source>
        <dbReference type="Proteomes" id="UP000006201"/>
    </source>
</evidence>
<evidence type="ECO:0000256" key="2">
    <source>
        <dbReference type="ARBA" id="ARBA00022450"/>
    </source>
</evidence>
<keyword evidence="2" id="KW-0596">Phosphopantetheine</keyword>
<dbReference type="eggNOG" id="COG1020">
    <property type="taxonomic scope" value="Bacteria"/>
</dbReference>
<dbReference type="GO" id="GO:0003824">
    <property type="term" value="F:catalytic activity"/>
    <property type="evidence" value="ECO:0007669"/>
    <property type="project" value="InterPro"/>
</dbReference>
<dbReference type="InterPro" id="IPR041464">
    <property type="entry name" value="TubC_N"/>
</dbReference>
<name>A4C385_9GAMM</name>
<dbReference type="Gene3D" id="1.10.1200.10">
    <property type="entry name" value="ACP-like"/>
    <property type="match status" value="2"/>
</dbReference>
<dbReference type="PROSITE" id="PS50075">
    <property type="entry name" value="CARRIER"/>
    <property type="match status" value="2"/>
</dbReference>
<dbReference type="FunFam" id="3.40.50.980:FF:000001">
    <property type="entry name" value="Non-ribosomal peptide synthetase"/>
    <property type="match status" value="2"/>
</dbReference>
<dbReference type="SUPFAM" id="SSF56801">
    <property type="entry name" value="Acetyl-CoA synthetase-like"/>
    <property type="match status" value="2"/>
</dbReference>
<dbReference type="SUPFAM" id="SSF52777">
    <property type="entry name" value="CoA-dependent acyltransferases"/>
    <property type="match status" value="4"/>
</dbReference>
<dbReference type="InterPro" id="IPR020806">
    <property type="entry name" value="PKS_PP-bd"/>
</dbReference>
<gene>
    <name evidence="5" type="ORF">PTD2_00571</name>
</gene>